<proteinExistence type="predicted"/>
<accession>A0A399T3F2</accession>
<dbReference type="RefSeq" id="WP_119437292.1">
    <property type="nucleotide sequence ID" value="NZ_QWGR01000003.1"/>
</dbReference>
<sequence length="148" mass="17691">MKDKARLIYKTSNTCFPEYLPVYFYGLPNQKMLVLYTRERQNDLVRKSLEWVVAAHLEFRYDYQSNVILDHENQSYDFEEFKEYIDQMQQRTKPLQTYGTFRDWAEAEQFYNSNASQMLHNPGFTAKTMSPLTHGIWTKGQHGQQVKV</sequence>
<gene>
    <name evidence="1" type="ORF">D1614_07645</name>
</gene>
<evidence type="ECO:0000313" key="1">
    <source>
        <dbReference type="EMBL" id="RIJ49405.1"/>
    </source>
</evidence>
<organism evidence="1 2">
    <name type="scientific">Maribellus luteus</name>
    <dbReference type="NCBI Taxonomy" id="2305463"/>
    <lineage>
        <taxon>Bacteria</taxon>
        <taxon>Pseudomonadati</taxon>
        <taxon>Bacteroidota</taxon>
        <taxon>Bacteroidia</taxon>
        <taxon>Marinilabiliales</taxon>
        <taxon>Prolixibacteraceae</taxon>
        <taxon>Maribellus</taxon>
    </lineage>
</organism>
<name>A0A399T3F2_9BACT</name>
<comment type="caution">
    <text evidence="1">The sequence shown here is derived from an EMBL/GenBank/DDBJ whole genome shotgun (WGS) entry which is preliminary data.</text>
</comment>
<evidence type="ECO:0000313" key="2">
    <source>
        <dbReference type="Proteomes" id="UP000265926"/>
    </source>
</evidence>
<dbReference type="EMBL" id="QWGR01000003">
    <property type="protein sequence ID" value="RIJ49405.1"/>
    <property type="molecule type" value="Genomic_DNA"/>
</dbReference>
<dbReference type="AlphaFoldDB" id="A0A399T3F2"/>
<protein>
    <submittedName>
        <fullName evidence="1">Uncharacterized protein</fullName>
    </submittedName>
</protein>
<reference evidence="1 2" key="1">
    <citation type="submission" date="2018-08" db="EMBL/GenBank/DDBJ databases">
        <title>Pallidiluteibacterium maritimus gen. nov., sp. nov., isolated from coastal sediment.</title>
        <authorList>
            <person name="Zhou L.Y."/>
        </authorList>
    </citation>
    <scope>NUCLEOTIDE SEQUENCE [LARGE SCALE GENOMIC DNA]</scope>
    <source>
        <strain evidence="1 2">XSD2</strain>
    </source>
</reference>
<dbReference type="Proteomes" id="UP000265926">
    <property type="component" value="Unassembled WGS sequence"/>
</dbReference>
<keyword evidence="2" id="KW-1185">Reference proteome</keyword>